<dbReference type="Pfam" id="PF03102">
    <property type="entry name" value="NeuB"/>
    <property type="match status" value="1"/>
</dbReference>
<dbReference type="EC" id="2.5.1.57" evidence="2"/>
<dbReference type="CDD" id="cd11615">
    <property type="entry name" value="SAF_NeuB_like"/>
    <property type="match status" value="1"/>
</dbReference>
<dbReference type="InterPro" id="IPR057736">
    <property type="entry name" value="SAF_PseI/NeuA/NeuB"/>
</dbReference>
<dbReference type="InterPro" id="IPR013974">
    <property type="entry name" value="SAF"/>
</dbReference>
<protein>
    <submittedName>
        <fullName evidence="2">Putative N-acylneuraminate-9-phosphate synthase</fullName>
        <ecNumber evidence="2">2.5.1.57</ecNumber>
    </submittedName>
</protein>
<sequence length="363" mass="38409">MHANKRAHLPESEAMPNDRVFIIAEAGVNHNGRLDLALQLVDAAHAAGADAVKFQTFRAEDLALPGTATAAYQQGNTGETDQLAMLRKLELSAEQHRAVAAHCARVGIEFMSTPFSENAVDLLTSLNVRRLKISSGEIVNRPLLEKAAASGLPLILSTGMADLGEAQQAVRWVRAVWEQRGTPQAAAPMQAPLVLLHCTSAYPAPDAALNLRALRTLADATGLPVGYSDHSLGNAAALAAVAMGAGVVEKHITLDRKLPGPDHQASSELPEFTALVQDIRRIEAMLGDGVKAPRPDELEVRAVARRSVMLAAALSAGTVLQRGHLQLRRPASGIAAAELDAVIGKRLRADTAAGRALQWADLA</sequence>
<dbReference type="InterPro" id="IPR006190">
    <property type="entry name" value="SAF_AFP_Neu5Ac"/>
</dbReference>
<evidence type="ECO:0000313" key="2">
    <source>
        <dbReference type="EMBL" id="CBH96618.1"/>
    </source>
</evidence>
<dbReference type="GO" id="GO:0016051">
    <property type="term" value="P:carbohydrate biosynthetic process"/>
    <property type="evidence" value="ECO:0007669"/>
    <property type="project" value="InterPro"/>
</dbReference>
<accession>E6PNW6</accession>
<gene>
    <name evidence="2" type="ORF">CARN2_2333</name>
</gene>
<dbReference type="Gene3D" id="3.90.1210.10">
    <property type="entry name" value="Antifreeze-like/N-acetylneuraminic acid synthase C-terminal domain"/>
    <property type="match status" value="1"/>
</dbReference>
<dbReference type="InterPro" id="IPR036732">
    <property type="entry name" value="AFP_Neu5c_C_sf"/>
</dbReference>
<dbReference type="InterPro" id="IPR020007">
    <property type="entry name" value="NeuB/NeuA"/>
</dbReference>
<keyword evidence="2" id="KW-0808">Transferase</keyword>
<dbReference type="SMART" id="SM00858">
    <property type="entry name" value="SAF"/>
    <property type="match status" value="1"/>
</dbReference>
<proteinExistence type="predicted"/>
<feature type="domain" description="AFP-like" evidence="1">
    <location>
        <begin position="307"/>
        <end position="363"/>
    </location>
</feature>
<organism evidence="2">
    <name type="scientific">mine drainage metagenome</name>
    <dbReference type="NCBI Taxonomy" id="410659"/>
    <lineage>
        <taxon>unclassified sequences</taxon>
        <taxon>metagenomes</taxon>
        <taxon>ecological metagenomes</taxon>
    </lineage>
</organism>
<name>E6PNW6_9ZZZZ</name>
<dbReference type="InterPro" id="IPR013785">
    <property type="entry name" value="Aldolase_TIM"/>
</dbReference>
<evidence type="ECO:0000259" key="1">
    <source>
        <dbReference type="PROSITE" id="PS50844"/>
    </source>
</evidence>
<dbReference type="PANTHER" id="PTHR42966">
    <property type="entry name" value="N-ACETYLNEURAMINATE SYNTHASE"/>
    <property type="match status" value="1"/>
</dbReference>
<comment type="caution">
    <text evidence="2">The sequence shown here is derived from an EMBL/GenBank/DDBJ whole genome shotgun (WGS) entry which is preliminary data.</text>
</comment>
<dbReference type="GO" id="GO:0047444">
    <property type="term" value="F:N-acylneuraminate-9-phosphate synthase activity"/>
    <property type="evidence" value="ECO:0007669"/>
    <property type="project" value="UniProtKB-EC"/>
</dbReference>
<dbReference type="Gene3D" id="3.20.20.70">
    <property type="entry name" value="Aldolase class I"/>
    <property type="match status" value="1"/>
</dbReference>
<dbReference type="EMBL" id="CABM01000030">
    <property type="protein sequence ID" value="CBH96618.1"/>
    <property type="molecule type" value="Genomic_DNA"/>
</dbReference>
<dbReference type="SUPFAM" id="SSF51269">
    <property type="entry name" value="AFP III-like domain"/>
    <property type="match status" value="1"/>
</dbReference>
<dbReference type="NCBIfam" id="TIGR03569">
    <property type="entry name" value="NeuB_NnaB"/>
    <property type="match status" value="1"/>
</dbReference>
<dbReference type="AlphaFoldDB" id="E6PNW6"/>
<dbReference type="PANTHER" id="PTHR42966:SF1">
    <property type="entry name" value="SIALIC ACID SYNTHASE"/>
    <property type="match status" value="1"/>
</dbReference>
<reference evidence="2" key="1">
    <citation type="submission" date="2009-10" db="EMBL/GenBank/DDBJ databases">
        <title>Diversity of trophic interactions inside an arsenic-rich microbial ecosystem.</title>
        <authorList>
            <person name="Bertin P.N."/>
            <person name="Heinrich-Salmeron A."/>
            <person name="Pelletier E."/>
            <person name="Goulhen-Chollet F."/>
            <person name="Arsene-Ploetze F."/>
            <person name="Gallien S."/>
            <person name="Calteau A."/>
            <person name="Vallenet D."/>
            <person name="Casiot C."/>
            <person name="Chane-Woon-Ming B."/>
            <person name="Giloteaux L."/>
            <person name="Barakat M."/>
            <person name="Bonnefoy V."/>
            <person name="Bruneel O."/>
            <person name="Chandler M."/>
            <person name="Cleiss J."/>
            <person name="Duran R."/>
            <person name="Elbaz-Poulichet F."/>
            <person name="Fonknechten N."/>
            <person name="Lauga B."/>
            <person name="Mornico D."/>
            <person name="Ortet P."/>
            <person name="Schaeffer C."/>
            <person name="Siguier P."/>
            <person name="Alexander Thil Smith A."/>
            <person name="Van Dorsselaer A."/>
            <person name="Weissenbach J."/>
            <person name="Medigue C."/>
            <person name="Le Paslier D."/>
        </authorList>
    </citation>
    <scope>NUCLEOTIDE SEQUENCE</scope>
</reference>
<dbReference type="PROSITE" id="PS50844">
    <property type="entry name" value="AFP_LIKE"/>
    <property type="match status" value="1"/>
</dbReference>
<dbReference type="InterPro" id="IPR051690">
    <property type="entry name" value="PseI-like"/>
</dbReference>
<dbReference type="InterPro" id="IPR013132">
    <property type="entry name" value="PseI/NeuA/B-like_N"/>
</dbReference>
<dbReference type="Pfam" id="PF08666">
    <property type="entry name" value="SAF"/>
    <property type="match status" value="1"/>
</dbReference>
<dbReference type="SUPFAM" id="SSF51569">
    <property type="entry name" value="Aldolase"/>
    <property type="match status" value="1"/>
</dbReference>